<keyword evidence="1" id="KW-1185">Reference proteome</keyword>
<dbReference type="Proteomes" id="UP000095287">
    <property type="component" value="Unplaced"/>
</dbReference>
<evidence type="ECO:0000313" key="2">
    <source>
        <dbReference type="WBParaSite" id="L893_g11663.t1"/>
    </source>
</evidence>
<accession>A0A1I7Y134</accession>
<dbReference type="AlphaFoldDB" id="A0A1I7Y134"/>
<name>A0A1I7Y134_9BILA</name>
<sequence>MDPRLVEYKIVNKQLVEDLGMEKRHETSSCQNICSATEYVQSFLVRKVLSDRAGFLEKEEKQKKALFYEKFSAGAESTDKKMRGGDVVFL</sequence>
<organism evidence="1 2">
    <name type="scientific">Steinernema glaseri</name>
    <dbReference type="NCBI Taxonomy" id="37863"/>
    <lineage>
        <taxon>Eukaryota</taxon>
        <taxon>Metazoa</taxon>
        <taxon>Ecdysozoa</taxon>
        <taxon>Nematoda</taxon>
        <taxon>Chromadorea</taxon>
        <taxon>Rhabditida</taxon>
        <taxon>Tylenchina</taxon>
        <taxon>Panagrolaimomorpha</taxon>
        <taxon>Strongyloidoidea</taxon>
        <taxon>Steinernematidae</taxon>
        <taxon>Steinernema</taxon>
    </lineage>
</organism>
<dbReference type="WBParaSite" id="L893_g11663.t1">
    <property type="protein sequence ID" value="L893_g11663.t1"/>
    <property type="gene ID" value="L893_g11663"/>
</dbReference>
<reference evidence="2" key="1">
    <citation type="submission" date="2016-11" db="UniProtKB">
        <authorList>
            <consortium name="WormBaseParasite"/>
        </authorList>
    </citation>
    <scope>IDENTIFICATION</scope>
</reference>
<evidence type="ECO:0000313" key="1">
    <source>
        <dbReference type="Proteomes" id="UP000095287"/>
    </source>
</evidence>
<proteinExistence type="predicted"/>
<protein>
    <submittedName>
        <fullName evidence="2">FBD domain-containing protein</fullName>
    </submittedName>
</protein>